<gene>
    <name evidence="1" type="ORF">CTER_4577</name>
</gene>
<evidence type="ECO:0000313" key="1">
    <source>
        <dbReference type="EMBL" id="EMS69608.1"/>
    </source>
</evidence>
<accession>S0FM95</accession>
<proteinExistence type="predicted"/>
<sequence length="46" mass="5287">MEKLFSNLSEDELKRQIAENSRAIDQLLKELKDSPVLLTSEGRDIL</sequence>
<evidence type="ECO:0000313" key="2">
    <source>
        <dbReference type="Proteomes" id="UP000014155"/>
    </source>
</evidence>
<name>S0FM95_RUMCE</name>
<comment type="caution">
    <text evidence="1">The sequence shown here is derived from an EMBL/GenBank/DDBJ whole genome shotgun (WGS) entry which is preliminary data.</text>
</comment>
<dbReference type="PATRIC" id="fig|1195236.3.peg.4759"/>
<reference evidence="1 2" key="1">
    <citation type="journal article" date="2013" name="Genome Announc.">
        <title>Draft Genome Sequence of the Cellulolytic, Mesophilic, Anaerobic Bacterium Clostridium termitidis Strain CT1112 (DSM 5398).</title>
        <authorList>
            <person name="Lal S."/>
            <person name="Ramachandran U."/>
            <person name="Zhang X."/>
            <person name="Munir R."/>
            <person name="Sparling R."/>
            <person name="Levin D.B."/>
        </authorList>
    </citation>
    <scope>NUCLEOTIDE SEQUENCE [LARGE SCALE GENOMIC DNA]</scope>
    <source>
        <strain evidence="1 2">CT1112</strain>
    </source>
</reference>
<dbReference type="AlphaFoldDB" id="S0FM95"/>
<keyword evidence="2" id="KW-1185">Reference proteome</keyword>
<protein>
    <submittedName>
        <fullName evidence="1">Uncharacterized protein</fullName>
    </submittedName>
</protein>
<dbReference type="Proteomes" id="UP000014155">
    <property type="component" value="Unassembled WGS sequence"/>
</dbReference>
<dbReference type="RefSeq" id="WP_004629883.1">
    <property type="nucleotide sequence ID" value="NZ_AORV01000065.1"/>
</dbReference>
<dbReference type="EMBL" id="AORV01000065">
    <property type="protein sequence ID" value="EMS69608.1"/>
    <property type="molecule type" value="Genomic_DNA"/>
</dbReference>
<organism evidence="1 2">
    <name type="scientific">Ruminiclostridium cellobioparum subsp. termitidis CT1112</name>
    <dbReference type="NCBI Taxonomy" id="1195236"/>
    <lineage>
        <taxon>Bacteria</taxon>
        <taxon>Bacillati</taxon>
        <taxon>Bacillota</taxon>
        <taxon>Clostridia</taxon>
        <taxon>Eubacteriales</taxon>
        <taxon>Oscillospiraceae</taxon>
        <taxon>Ruminiclostridium</taxon>
    </lineage>
</organism>